<name>B8LNT5_PICSI</name>
<evidence type="ECO:0000313" key="3">
    <source>
        <dbReference type="EMBL" id="ABR17315.1"/>
    </source>
</evidence>
<evidence type="ECO:0000256" key="1">
    <source>
        <dbReference type="SAM" id="MobiDB-lite"/>
    </source>
</evidence>
<dbReference type="PANTHER" id="PTHR33646:SF2">
    <property type="entry name" value="F20H23.8 PROTEIN"/>
    <property type="match status" value="1"/>
</dbReference>
<dbReference type="InterPro" id="IPR049224">
    <property type="entry name" value="DUF6821"/>
</dbReference>
<organism evidence="3">
    <name type="scientific">Picea sitchensis</name>
    <name type="common">Sitka spruce</name>
    <name type="synonym">Pinus sitchensis</name>
    <dbReference type="NCBI Taxonomy" id="3332"/>
    <lineage>
        <taxon>Eukaryota</taxon>
        <taxon>Viridiplantae</taxon>
        <taxon>Streptophyta</taxon>
        <taxon>Embryophyta</taxon>
        <taxon>Tracheophyta</taxon>
        <taxon>Spermatophyta</taxon>
        <taxon>Pinopsida</taxon>
        <taxon>Pinidae</taxon>
        <taxon>Conifers I</taxon>
        <taxon>Pinales</taxon>
        <taxon>Pinaceae</taxon>
        <taxon>Picea</taxon>
    </lineage>
</organism>
<dbReference type="EMBL" id="EF677493">
    <property type="protein sequence ID" value="ABR17315.1"/>
    <property type="molecule type" value="mRNA"/>
</dbReference>
<accession>B8LNT5</accession>
<feature type="region of interest" description="Disordered" evidence="1">
    <location>
        <begin position="128"/>
        <end position="177"/>
    </location>
</feature>
<dbReference type="PANTHER" id="PTHR33646">
    <property type="entry name" value="GB|AAF00631.1"/>
    <property type="match status" value="1"/>
</dbReference>
<proteinExistence type="evidence at transcript level"/>
<sequence>MEENEWEVLSTPSSILAGDEEEEDKCCSVGLWIDPGSLIKANYFALSRCNSGNFKTVEEEGSPEYVVDDGFRVRNSSLFLDLLAPPFCTDDELGGNRLVAAGHMKSDDMTEGMLCISPVTLLRSPDALGKSEAGEKYSDAEDEENEEYSGQSDQLEVEEVQGSKPMEVEEEEEGEFARLENPQPQTCCITVGNKTKAVGWKHPLGVWKRQVSTLCSLGMAAALMGILILGRRWCRGKSKNHSQSQRLRFQVFADNQRISHMMCQAARLNQAFSAMRGGGGVPVVRAQISFGGGCYYDGV</sequence>
<reference evidence="3" key="1">
    <citation type="submission" date="2007-06" db="EMBL/GenBank/DDBJ databases">
        <title>Full length cDNA sequences from Sitka Spruce (Picea sitchensis).</title>
        <authorList>
            <person name="Ralph S.G."/>
            <person name="Chun H.E."/>
            <person name="Liao N."/>
            <person name="Ali J."/>
            <person name="Reid K."/>
            <person name="Kolosova N."/>
            <person name="Cooper N."/>
            <person name="Cullis C."/>
            <person name="Jancsik S."/>
            <person name="Moore R."/>
            <person name="Mayo M."/>
            <person name="Wagner S."/>
            <person name="Holt R.A."/>
            <person name="Jones S.J.M."/>
            <person name="Marra M.A."/>
            <person name="Ritland C.E."/>
            <person name="Ritland K."/>
            <person name="Bohlmann J."/>
        </authorList>
    </citation>
    <scope>NUCLEOTIDE SEQUENCE</scope>
    <source>
        <tissue evidence="3">Green portion of the leader tissue</tissue>
    </source>
</reference>
<dbReference type="InterPro" id="IPR045883">
    <property type="entry name" value="At4g13530-like"/>
</dbReference>
<feature type="domain" description="DUF6821" evidence="2">
    <location>
        <begin position="178"/>
        <end position="299"/>
    </location>
</feature>
<dbReference type="AlphaFoldDB" id="B8LNT5"/>
<protein>
    <recommendedName>
        <fullName evidence="2">DUF6821 domain-containing protein</fullName>
    </recommendedName>
</protein>
<evidence type="ECO:0000259" key="2">
    <source>
        <dbReference type="Pfam" id="PF20705"/>
    </source>
</evidence>
<dbReference type="Pfam" id="PF20705">
    <property type="entry name" value="DUF6821"/>
    <property type="match status" value="1"/>
</dbReference>